<evidence type="ECO:0000256" key="2">
    <source>
        <dbReference type="ARBA" id="ARBA00022491"/>
    </source>
</evidence>
<dbReference type="GO" id="GO:0003677">
    <property type="term" value="F:DNA binding"/>
    <property type="evidence" value="ECO:0007669"/>
    <property type="project" value="UniProtKB-KW"/>
</dbReference>
<protein>
    <recommendedName>
        <fullName evidence="1">Lactose phosphotransferase system repressor</fullName>
    </recommendedName>
</protein>
<evidence type="ECO:0000256" key="5">
    <source>
        <dbReference type="ARBA" id="ARBA00023163"/>
    </source>
</evidence>
<proteinExistence type="predicted"/>
<accession>A0A810N815</accession>
<keyword evidence="2" id="KW-0678">Repressor</keyword>
<dbReference type="KEGG" id="pry:Prubr_67730"/>
<dbReference type="PANTHER" id="PTHR30363">
    <property type="entry name" value="HTH-TYPE TRANSCRIPTIONAL REGULATOR SRLR-RELATED"/>
    <property type="match status" value="1"/>
</dbReference>
<evidence type="ECO:0000259" key="7">
    <source>
        <dbReference type="PROSITE" id="PS51000"/>
    </source>
</evidence>
<name>A0A810N815_9ACTN</name>
<dbReference type="InterPro" id="IPR036390">
    <property type="entry name" value="WH_DNA-bd_sf"/>
</dbReference>
<dbReference type="InterPro" id="IPR001034">
    <property type="entry name" value="DeoR_HTH"/>
</dbReference>
<dbReference type="Gene3D" id="1.10.10.10">
    <property type="entry name" value="Winged helix-like DNA-binding domain superfamily/Winged helix DNA-binding domain"/>
    <property type="match status" value="1"/>
</dbReference>
<dbReference type="InterPro" id="IPR036388">
    <property type="entry name" value="WH-like_DNA-bd_sf"/>
</dbReference>
<comment type="function">
    <text evidence="6">Repressor of the lactose catabolism operon. Galactose-6-phosphate is the inducer.</text>
</comment>
<dbReference type="SUPFAM" id="SSF46785">
    <property type="entry name" value="Winged helix' DNA-binding domain"/>
    <property type="match status" value="1"/>
</dbReference>
<dbReference type="GO" id="GO:0003700">
    <property type="term" value="F:DNA-binding transcription factor activity"/>
    <property type="evidence" value="ECO:0007669"/>
    <property type="project" value="InterPro"/>
</dbReference>
<dbReference type="InterPro" id="IPR014036">
    <property type="entry name" value="DeoR-like_C"/>
</dbReference>
<dbReference type="AlphaFoldDB" id="A0A810N815"/>
<reference evidence="8" key="1">
    <citation type="submission" date="2020-08" db="EMBL/GenBank/DDBJ databases">
        <title>Whole genome shotgun sequence of Polymorphospora rubra NBRC 101157.</title>
        <authorList>
            <person name="Komaki H."/>
            <person name="Tamura T."/>
        </authorList>
    </citation>
    <scope>NUCLEOTIDE SEQUENCE</scope>
    <source>
        <strain evidence="8">NBRC 101157</strain>
    </source>
</reference>
<keyword evidence="3" id="KW-0805">Transcription regulation</keyword>
<dbReference type="PRINTS" id="PR00037">
    <property type="entry name" value="HTHLACR"/>
</dbReference>
<sequence>MDVQERQRRIEQTVAAEENVTVADLATRLATSEATIRRDLIELDSRGVLRRVHGGARRLALRGAELSYASRATANVDVKARIAAAVAGRLGADESVLLDSGTTCVEIARAVGDRSLRVMPLSLTAANVLAAFPNVRLICPGGEVRAGELAFVGPLAEAGIRRLRFDTAVVSGCGASVAGGVTAYDLGDAAVKTAAIDCAERVILVFDSSKWEKSTFAWVADLKTFDLVVTDHRFTPAESAFFERTGVEVVTV</sequence>
<dbReference type="SMART" id="SM00420">
    <property type="entry name" value="HTH_DEOR"/>
    <property type="match status" value="1"/>
</dbReference>
<evidence type="ECO:0000256" key="3">
    <source>
        <dbReference type="ARBA" id="ARBA00023015"/>
    </source>
</evidence>
<dbReference type="InterPro" id="IPR050313">
    <property type="entry name" value="Carb_Metab_HTH_regulators"/>
</dbReference>
<dbReference type="PROSITE" id="PS00894">
    <property type="entry name" value="HTH_DEOR_1"/>
    <property type="match status" value="1"/>
</dbReference>
<dbReference type="Proteomes" id="UP000680866">
    <property type="component" value="Chromosome"/>
</dbReference>
<dbReference type="PANTHER" id="PTHR30363:SF4">
    <property type="entry name" value="GLYCEROL-3-PHOSPHATE REGULON REPRESSOR"/>
    <property type="match status" value="1"/>
</dbReference>
<dbReference type="PROSITE" id="PS51000">
    <property type="entry name" value="HTH_DEOR_2"/>
    <property type="match status" value="1"/>
</dbReference>
<gene>
    <name evidence="8" type="primary">fruR</name>
    <name evidence="8" type="ORF">Prubr_67730</name>
</gene>
<feature type="domain" description="HTH deoR-type" evidence="7">
    <location>
        <begin position="3"/>
        <end position="58"/>
    </location>
</feature>
<evidence type="ECO:0000313" key="9">
    <source>
        <dbReference type="Proteomes" id="UP000680866"/>
    </source>
</evidence>
<dbReference type="Pfam" id="PF00455">
    <property type="entry name" value="DeoRC"/>
    <property type="match status" value="1"/>
</dbReference>
<evidence type="ECO:0000256" key="1">
    <source>
        <dbReference type="ARBA" id="ARBA00021390"/>
    </source>
</evidence>
<keyword evidence="4" id="KW-0238">DNA-binding</keyword>
<dbReference type="SMART" id="SM01134">
    <property type="entry name" value="DeoRC"/>
    <property type="match status" value="1"/>
</dbReference>
<evidence type="ECO:0000256" key="4">
    <source>
        <dbReference type="ARBA" id="ARBA00023125"/>
    </source>
</evidence>
<dbReference type="RefSeq" id="WP_212819245.1">
    <property type="nucleotide sequence ID" value="NZ_AP023359.1"/>
</dbReference>
<dbReference type="InterPro" id="IPR037171">
    <property type="entry name" value="NagB/RpiA_transferase-like"/>
</dbReference>
<evidence type="ECO:0000313" key="8">
    <source>
        <dbReference type="EMBL" id="BCJ69752.1"/>
    </source>
</evidence>
<dbReference type="Pfam" id="PF08220">
    <property type="entry name" value="HTH_DeoR"/>
    <property type="match status" value="1"/>
</dbReference>
<dbReference type="SUPFAM" id="SSF100950">
    <property type="entry name" value="NagB/RpiA/CoA transferase-like"/>
    <property type="match status" value="1"/>
</dbReference>
<organism evidence="8 9">
    <name type="scientific">Polymorphospora rubra</name>
    <dbReference type="NCBI Taxonomy" id="338584"/>
    <lineage>
        <taxon>Bacteria</taxon>
        <taxon>Bacillati</taxon>
        <taxon>Actinomycetota</taxon>
        <taxon>Actinomycetes</taxon>
        <taxon>Micromonosporales</taxon>
        <taxon>Micromonosporaceae</taxon>
        <taxon>Polymorphospora</taxon>
    </lineage>
</organism>
<dbReference type="InterPro" id="IPR018356">
    <property type="entry name" value="Tscrpt_reg_HTH_DeoR_CS"/>
</dbReference>
<keyword evidence="5" id="KW-0804">Transcription</keyword>
<evidence type="ECO:0000256" key="6">
    <source>
        <dbReference type="ARBA" id="ARBA00024937"/>
    </source>
</evidence>
<keyword evidence="9" id="KW-1185">Reference proteome</keyword>
<dbReference type="EMBL" id="AP023359">
    <property type="protein sequence ID" value="BCJ69752.1"/>
    <property type="molecule type" value="Genomic_DNA"/>
</dbReference>